<keyword evidence="3" id="KW-1185">Reference proteome</keyword>
<dbReference type="Proteomes" id="UP000029223">
    <property type="component" value="Unassembled WGS sequence"/>
</dbReference>
<sequence length="41" mass="4821">MVVWSKVEVPHQVVVVWMCLLATAWMTDYILRSMEVEARRG</sequence>
<organism evidence="2 3">
    <name type="scientific">Vibrio variabilis</name>
    <dbReference type="NCBI Taxonomy" id="990271"/>
    <lineage>
        <taxon>Bacteria</taxon>
        <taxon>Pseudomonadati</taxon>
        <taxon>Pseudomonadota</taxon>
        <taxon>Gammaproteobacteria</taxon>
        <taxon>Vibrionales</taxon>
        <taxon>Vibrionaceae</taxon>
        <taxon>Vibrio</taxon>
    </lineage>
</organism>
<reference evidence="3" key="1">
    <citation type="submission" date="2014-09" db="EMBL/GenBank/DDBJ databases">
        <title>Vibrio variabilis JCM 19239. (C206) whole genome shotgun sequence.</title>
        <authorList>
            <person name="Sawabe T."/>
            <person name="Meirelles P."/>
            <person name="Nakanishi M."/>
            <person name="Sayaka M."/>
            <person name="Hattori M."/>
            <person name="Ohkuma M."/>
        </authorList>
    </citation>
    <scope>NUCLEOTIDE SEQUENCE [LARGE SCALE GENOMIC DNA]</scope>
    <source>
        <strain evidence="3">JCM 19239</strain>
    </source>
</reference>
<evidence type="ECO:0000313" key="3">
    <source>
        <dbReference type="Proteomes" id="UP000029223"/>
    </source>
</evidence>
<accession>A0ABQ0JE92</accession>
<feature type="transmembrane region" description="Helical" evidence="1">
    <location>
        <begin position="12"/>
        <end position="31"/>
    </location>
</feature>
<keyword evidence="1" id="KW-1133">Transmembrane helix</keyword>
<keyword evidence="1" id="KW-0812">Transmembrane</keyword>
<evidence type="ECO:0000313" key="2">
    <source>
        <dbReference type="EMBL" id="GAL27088.1"/>
    </source>
</evidence>
<name>A0ABQ0JE92_9VIBR</name>
<dbReference type="EMBL" id="BBMS01000025">
    <property type="protein sequence ID" value="GAL27088.1"/>
    <property type="molecule type" value="Genomic_DNA"/>
</dbReference>
<reference evidence="3" key="2">
    <citation type="submission" date="2014-09" db="EMBL/GenBank/DDBJ databases">
        <authorList>
            <consortium name="NBRP consortium"/>
            <person name="Sawabe T."/>
            <person name="Meirelles P."/>
            <person name="Nakanishi M."/>
            <person name="Sayaka M."/>
            <person name="Hattori M."/>
            <person name="Ohkuma M."/>
        </authorList>
    </citation>
    <scope>NUCLEOTIDE SEQUENCE [LARGE SCALE GENOMIC DNA]</scope>
    <source>
        <strain evidence="3">JCM 19239</strain>
    </source>
</reference>
<evidence type="ECO:0000256" key="1">
    <source>
        <dbReference type="SAM" id="Phobius"/>
    </source>
</evidence>
<gene>
    <name evidence="2" type="ORF">JCM19239_1102</name>
</gene>
<comment type="caution">
    <text evidence="2">The sequence shown here is derived from an EMBL/GenBank/DDBJ whole genome shotgun (WGS) entry which is preliminary data.</text>
</comment>
<proteinExistence type="predicted"/>
<keyword evidence="1" id="KW-0472">Membrane</keyword>
<protein>
    <submittedName>
        <fullName evidence="2">Uncharacterized protein</fullName>
    </submittedName>
</protein>